<organism evidence="2 3">
    <name type="scientific">Mycena alexandri</name>
    <dbReference type="NCBI Taxonomy" id="1745969"/>
    <lineage>
        <taxon>Eukaryota</taxon>
        <taxon>Fungi</taxon>
        <taxon>Dikarya</taxon>
        <taxon>Basidiomycota</taxon>
        <taxon>Agaricomycotina</taxon>
        <taxon>Agaricomycetes</taxon>
        <taxon>Agaricomycetidae</taxon>
        <taxon>Agaricales</taxon>
        <taxon>Marasmiineae</taxon>
        <taxon>Mycenaceae</taxon>
        <taxon>Mycena</taxon>
    </lineage>
</organism>
<comment type="caution">
    <text evidence="2">The sequence shown here is derived from an EMBL/GenBank/DDBJ whole genome shotgun (WGS) entry which is preliminary data.</text>
</comment>
<name>A0AAD6S450_9AGAR</name>
<protein>
    <submittedName>
        <fullName evidence="2">Uncharacterized protein</fullName>
    </submittedName>
</protein>
<feature type="compositionally biased region" description="Polar residues" evidence="1">
    <location>
        <begin position="185"/>
        <end position="200"/>
    </location>
</feature>
<reference evidence="2" key="1">
    <citation type="submission" date="2023-03" db="EMBL/GenBank/DDBJ databases">
        <title>Massive genome expansion in bonnet fungi (Mycena s.s.) driven by repeated elements and novel gene families across ecological guilds.</title>
        <authorList>
            <consortium name="Lawrence Berkeley National Laboratory"/>
            <person name="Harder C.B."/>
            <person name="Miyauchi S."/>
            <person name="Viragh M."/>
            <person name="Kuo A."/>
            <person name="Thoen E."/>
            <person name="Andreopoulos B."/>
            <person name="Lu D."/>
            <person name="Skrede I."/>
            <person name="Drula E."/>
            <person name="Henrissat B."/>
            <person name="Morin E."/>
            <person name="Kohler A."/>
            <person name="Barry K."/>
            <person name="LaButti K."/>
            <person name="Morin E."/>
            <person name="Salamov A."/>
            <person name="Lipzen A."/>
            <person name="Mereny Z."/>
            <person name="Hegedus B."/>
            <person name="Baldrian P."/>
            <person name="Stursova M."/>
            <person name="Weitz H."/>
            <person name="Taylor A."/>
            <person name="Grigoriev I.V."/>
            <person name="Nagy L.G."/>
            <person name="Martin F."/>
            <person name="Kauserud H."/>
        </authorList>
    </citation>
    <scope>NUCLEOTIDE SEQUENCE</scope>
    <source>
        <strain evidence="2">CBHHK200</strain>
    </source>
</reference>
<keyword evidence="3" id="KW-1185">Reference proteome</keyword>
<accession>A0AAD6S450</accession>
<dbReference type="InterPro" id="IPR036673">
    <property type="entry name" value="Cyanovirin-N_sf"/>
</dbReference>
<sequence>MAEEQRNTGGVSVYEDDIGDQDQCMLLLLADSSICRAEIKASVMEVRKNCKRSASKTQKLFPLTPKQQEIIGTCCLEAKGHFFPAPNGKQTYAISHGIPSQKECNFVWVGKIEEPQRSGKCWLVNLAVLTYQRDPRVLVQIQCAFSSAISNLSVNLCPQLAHLFLCKRSYPNVQVLPESLRKHSTPPTLQSPHESRSPAQQPIFSALTPPLILLPAHKPLYRVMSDTSTGTTDFGSKLHGQEEADLTQEGDIWDVYTRVLIEGIDDKDLQLVWLHVYYYQYLYVDVSVRRSNNMTRSSGNSTSGPRLSDSECTLALRGTILTIRWTGGTGTAKAVTVNLNLYVAYTDGGLHWVSRGAGGFRSTSEEKSIRLGEGAVLVASCREGSSGSYQDVQLDLNAVAKMAIKAPTVYLPFTDLSKLNGNGT</sequence>
<proteinExistence type="predicted"/>
<evidence type="ECO:0000313" key="3">
    <source>
        <dbReference type="Proteomes" id="UP001218188"/>
    </source>
</evidence>
<dbReference type="EMBL" id="JARJCM010000260">
    <property type="protein sequence ID" value="KAJ7020519.1"/>
    <property type="molecule type" value="Genomic_DNA"/>
</dbReference>
<dbReference type="SUPFAM" id="SSF51322">
    <property type="entry name" value="Cyanovirin-N"/>
    <property type="match status" value="1"/>
</dbReference>
<evidence type="ECO:0000313" key="2">
    <source>
        <dbReference type="EMBL" id="KAJ7020519.1"/>
    </source>
</evidence>
<dbReference type="AlphaFoldDB" id="A0AAD6S450"/>
<gene>
    <name evidence="2" type="ORF">C8F04DRAFT_1196560</name>
</gene>
<evidence type="ECO:0000256" key="1">
    <source>
        <dbReference type="SAM" id="MobiDB-lite"/>
    </source>
</evidence>
<feature type="region of interest" description="Disordered" evidence="1">
    <location>
        <begin position="181"/>
        <end position="200"/>
    </location>
</feature>
<dbReference type="Proteomes" id="UP001218188">
    <property type="component" value="Unassembled WGS sequence"/>
</dbReference>
<dbReference type="Gene3D" id="2.30.60.10">
    <property type="entry name" value="Cyanovirin-N"/>
    <property type="match status" value="1"/>
</dbReference>